<sequence>MESYSSTDIMKILKEKELSYFSISDFGRLFNISNQNTLYKKIERLEKNGIIKKLIKGKYLFLFAPGNDFVTANFLYQPSYISLETALSFYGIITGFPYRITSITAKKTRHIIIGQKEYTYSHIDRDLYWGYEKKDEFVIAEKEKALLDFLYFCNKGLRNLNADELDISELNEKRLIVYAKRFKQSKLLSLIGKIL</sequence>
<dbReference type="Proteomes" id="UP000176253">
    <property type="component" value="Unassembled WGS sequence"/>
</dbReference>
<evidence type="ECO:0008006" key="3">
    <source>
        <dbReference type="Google" id="ProtNLM"/>
    </source>
</evidence>
<comment type="caution">
    <text evidence="1">The sequence shown here is derived from an EMBL/GenBank/DDBJ whole genome shotgun (WGS) entry which is preliminary data.</text>
</comment>
<dbReference type="AlphaFoldDB" id="A0A1F5ZXS5"/>
<evidence type="ECO:0000313" key="2">
    <source>
        <dbReference type="Proteomes" id="UP000176253"/>
    </source>
</evidence>
<reference evidence="1 2" key="1">
    <citation type="journal article" date="2016" name="Nat. Commun.">
        <title>Thousands of microbial genomes shed light on interconnected biogeochemical processes in an aquifer system.</title>
        <authorList>
            <person name="Anantharaman K."/>
            <person name="Brown C.T."/>
            <person name="Hug L.A."/>
            <person name="Sharon I."/>
            <person name="Castelle C.J."/>
            <person name="Probst A.J."/>
            <person name="Thomas B.C."/>
            <person name="Singh A."/>
            <person name="Wilkins M.J."/>
            <person name="Karaoz U."/>
            <person name="Brodie E.L."/>
            <person name="Williams K.H."/>
            <person name="Hubbard S.S."/>
            <person name="Banfield J.F."/>
        </authorList>
    </citation>
    <scope>NUCLEOTIDE SEQUENCE [LARGE SCALE GENOMIC DNA]</scope>
</reference>
<organism evidence="1 2">
    <name type="scientific">Candidatus Gottesmanbacteria bacterium RIFCSPHIGHO2_02_FULL_39_14</name>
    <dbReference type="NCBI Taxonomy" id="1798383"/>
    <lineage>
        <taxon>Bacteria</taxon>
        <taxon>Candidatus Gottesmaniibacteriota</taxon>
    </lineage>
</organism>
<accession>A0A1F5ZXS5</accession>
<protein>
    <recommendedName>
        <fullName evidence="3">AbiEi antitoxin C-terminal domain-containing protein</fullName>
    </recommendedName>
</protein>
<dbReference type="EMBL" id="MFJM01000050">
    <property type="protein sequence ID" value="OGG16962.1"/>
    <property type="molecule type" value="Genomic_DNA"/>
</dbReference>
<gene>
    <name evidence="1" type="ORF">A3D78_06620</name>
</gene>
<name>A0A1F5ZXS5_9BACT</name>
<proteinExistence type="predicted"/>
<evidence type="ECO:0000313" key="1">
    <source>
        <dbReference type="EMBL" id="OGG16962.1"/>
    </source>
</evidence>
<dbReference type="STRING" id="1798383.A3D78_06620"/>